<dbReference type="Gene3D" id="1.20.1290.10">
    <property type="entry name" value="AhpD-like"/>
    <property type="match status" value="1"/>
</dbReference>
<gene>
    <name evidence="2" type="ORF">DXN04_06340</name>
</gene>
<dbReference type="Proteomes" id="UP000261174">
    <property type="component" value="Unassembled WGS sequence"/>
</dbReference>
<dbReference type="InterPro" id="IPR004675">
    <property type="entry name" value="AhpD_core"/>
</dbReference>
<feature type="domain" description="Carboxymuconolactone decarboxylase-like" evidence="1">
    <location>
        <begin position="58"/>
        <end position="112"/>
    </location>
</feature>
<protein>
    <submittedName>
        <fullName evidence="2">Carboxymuconolactone decarboxylase family protein</fullName>
    </submittedName>
</protein>
<dbReference type="InterPro" id="IPR003779">
    <property type="entry name" value="CMD-like"/>
</dbReference>
<evidence type="ECO:0000313" key="2">
    <source>
        <dbReference type="EMBL" id="RFM35017.1"/>
    </source>
</evidence>
<dbReference type="InterPro" id="IPR029032">
    <property type="entry name" value="AhpD-like"/>
</dbReference>
<dbReference type="EMBL" id="QTJV01000002">
    <property type="protein sequence ID" value="RFM35017.1"/>
    <property type="molecule type" value="Genomic_DNA"/>
</dbReference>
<dbReference type="OrthoDB" id="9808310at2"/>
<comment type="caution">
    <text evidence="2">The sequence shown here is derived from an EMBL/GenBank/DDBJ whole genome shotgun (WGS) entry which is preliminary data.</text>
</comment>
<dbReference type="RefSeq" id="WP_116852501.1">
    <property type="nucleotide sequence ID" value="NZ_QTJV01000002.1"/>
</dbReference>
<dbReference type="SUPFAM" id="SSF69118">
    <property type="entry name" value="AhpD-like"/>
    <property type="match status" value="1"/>
</dbReference>
<accession>A0A3E1P4D3</accession>
<dbReference type="GO" id="GO:0051920">
    <property type="term" value="F:peroxiredoxin activity"/>
    <property type="evidence" value="ECO:0007669"/>
    <property type="project" value="InterPro"/>
</dbReference>
<name>A0A3E1P4D3_9BACT</name>
<reference evidence="2 3" key="1">
    <citation type="submission" date="2018-08" db="EMBL/GenBank/DDBJ databases">
        <title>Chitinophaga sp. K20C18050901, a novel bacterium isolated from forest soil.</title>
        <authorList>
            <person name="Wang C."/>
        </authorList>
    </citation>
    <scope>NUCLEOTIDE SEQUENCE [LARGE SCALE GENOMIC DNA]</scope>
    <source>
        <strain evidence="2 3">K20C18050901</strain>
    </source>
</reference>
<keyword evidence="3" id="KW-1185">Reference proteome</keyword>
<evidence type="ECO:0000313" key="3">
    <source>
        <dbReference type="Proteomes" id="UP000261174"/>
    </source>
</evidence>
<evidence type="ECO:0000259" key="1">
    <source>
        <dbReference type="Pfam" id="PF02627"/>
    </source>
</evidence>
<dbReference type="NCBIfam" id="TIGR00778">
    <property type="entry name" value="ahpD_dom"/>
    <property type="match status" value="1"/>
</dbReference>
<organism evidence="2 3">
    <name type="scientific">Chitinophaga silvisoli</name>
    <dbReference type="NCBI Taxonomy" id="2291814"/>
    <lineage>
        <taxon>Bacteria</taxon>
        <taxon>Pseudomonadati</taxon>
        <taxon>Bacteroidota</taxon>
        <taxon>Chitinophagia</taxon>
        <taxon>Chitinophagales</taxon>
        <taxon>Chitinophagaceae</taxon>
        <taxon>Chitinophaga</taxon>
    </lineage>
</organism>
<proteinExistence type="predicted"/>
<dbReference type="PANTHER" id="PTHR35446:SF3">
    <property type="entry name" value="CMD DOMAIN-CONTAINING PROTEIN"/>
    <property type="match status" value="1"/>
</dbReference>
<dbReference type="PANTHER" id="PTHR35446">
    <property type="entry name" value="SI:CH211-175M2.5"/>
    <property type="match status" value="1"/>
</dbReference>
<sequence>MNTTAQKSFSVPTRSDVSANNQAIFDKLQKGLGFVPNLYAYFGKNETALGDYLSLQNRKSTLTAKEREVINLVTSQINGCRYCQSAHTVLGKMNGFSDEQVLEIRSGKASFDAKLDALARFTSSVVENRGKATAEAIEAFYLAGYSEANMIDVVMVIGDKIISNYIHNLTHLDIDFPLAAEL</sequence>
<dbReference type="Pfam" id="PF02627">
    <property type="entry name" value="CMD"/>
    <property type="match status" value="1"/>
</dbReference>
<dbReference type="AlphaFoldDB" id="A0A3E1P4D3"/>